<reference evidence="2" key="2">
    <citation type="submission" date="2020-02" db="EMBL/GenBank/DDBJ databases">
        <title>Esox lucius (northern pike) genome, fEsoLuc1, primary haplotype.</title>
        <authorList>
            <person name="Myers G."/>
            <person name="Karagic N."/>
            <person name="Meyer A."/>
            <person name="Pippel M."/>
            <person name="Reichard M."/>
            <person name="Winkler S."/>
            <person name="Tracey A."/>
            <person name="Sims Y."/>
            <person name="Howe K."/>
            <person name="Rhie A."/>
            <person name="Formenti G."/>
            <person name="Durbin R."/>
            <person name="Fedrigo O."/>
            <person name="Jarvis E.D."/>
        </authorList>
    </citation>
    <scope>NUCLEOTIDE SEQUENCE [LARGE SCALE GENOMIC DNA]</scope>
</reference>
<dbReference type="GeneTree" id="ENSGT01010000222762"/>
<dbReference type="Bgee" id="ENSELUG00000002607">
    <property type="expression patterns" value="Expressed in nose and 7 other cell types or tissues"/>
</dbReference>
<proteinExistence type="predicted"/>
<dbReference type="OMA" id="KPICAHP"/>
<reference evidence="3" key="1">
    <citation type="journal article" date="2014" name="PLoS ONE">
        <title>The genome and linkage map of the northern pike (Esox lucius): conserved synteny revealed between the salmonid sister group and the Neoteleostei.</title>
        <authorList>
            <person name="Rondeau E.B."/>
            <person name="Minkley D.R."/>
            <person name="Leong J.S."/>
            <person name="Messmer A.M."/>
            <person name="Jantzen J.R."/>
            <person name="von Schalburg K.R."/>
            <person name="Lemon C."/>
            <person name="Bird N.H."/>
            <person name="Koop B.F."/>
        </authorList>
    </citation>
    <scope>NUCLEOTIDE SEQUENCE</scope>
</reference>
<organism evidence="2 3">
    <name type="scientific">Esox lucius</name>
    <name type="common">Northern pike</name>
    <dbReference type="NCBI Taxonomy" id="8010"/>
    <lineage>
        <taxon>Eukaryota</taxon>
        <taxon>Metazoa</taxon>
        <taxon>Chordata</taxon>
        <taxon>Craniata</taxon>
        <taxon>Vertebrata</taxon>
        <taxon>Euteleostomi</taxon>
        <taxon>Actinopterygii</taxon>
        <taxon>Neopterygii</taxon>
        <taxon>Teleostei</taxon>
        <taxon>Protacanthopterygii</taxon>
        <taxon>Esociformes</taxon>
        <taxon>Esocidae</taxon>
        <taxon>Esox</taxon>
    </lineage>
</organism>
<reference evidence="2" key="3">
    <citation type="submission" date="2025-08" db="UniProtKB">
        <authorList>
            <consortium name="Ensembl"/>
        </authorList>
    </citation>
    <scope>IDENTIFICATION</scope>
</reference>
<name>A0A3P8ZCZ8_ESOLU</name>
<evidence type="ECO:0000256" key="1">
    <source>
        <dbReference type="SAM" id="SignalP"/>
    </source>
</evidence>
<sequence length="126" mass="14266">MDLRLMVLLLFLCALAITTTEGGIPKCCVKISKDFPPNLLMKVEKVDVQKNNGACEINALIAREREEILCPPQGKKKAEEDPEKKGWKKEEALELCGGREQLDVWQITCGQTTTILNDFKFWDNQV</sequence>
<dbReference type="Ensembl" id="ENSELUT00000017987.3">
    <property type="protein sequence ID" value="ENSELUP00000026651.2"/>
    <property type="gene ID" value="ENSELUG00000002607.3"/>
</dbReference>
<dbReference type="AlphaFoldDB" id="A0A3P8ZCZ8"/>
<dbReference type="InParanoid" id="A0A3P8ZCZ8"/>
<dbReference type="OrthoDB" id="8905061at2759"/>
<evidence type="ECO:0000313" key="2">
    <source>
        <dbReference type="Ensembl" id="ENSELUP00000026651.2"/>
    </source>
</evidence>
<feature type="signal peptide" evidence="1">
    <location>
        <begin position="1"/>
        <end position="22"/>
    </location>
</feature>
<dbReference type="Proteomes" id="UP000265140">
    <property type="component" value="Chromosome 13"/>
</dbReference>
<protein>
    <recommendedName>
        <fullName evidence="4">Chemokine interleukin-8-like domain-containing protein</fullName>
    </recommendedName>
</protein>
<evidence type="ECO:0000313" key="3">
    <source>
        <dbReference type="Proteomes" id="UP000265140"/>
    </source>
</evidence>
<feature type="chain" id="PRO_5044185408" description="Chemokine interleukin-8-like domain-containing protein" evidence="1">
    <location>
        <begin position="23"/>
        <end position="126"/>
    </location>
</feature>
<dbReference type="FunCoup" id="A0A3P8ZCZ8">
    <property type="interactions" value="603"/>
</dbReference>
<reference evidence="2" key="4">
    <citation type="submission" date="2025-09" db="UniProtKB">
        <authorList>
            <consortium name="Ensembl"/>
        </authorList>
    </citation>
    <scope>IDENTIFICATION</scope>
</reference>
<keyword evidence="1" id="KW-0732">Signal</keyword>
<accession>A0A3P8ZCZ8</accession>
<keyword evidence="3" id="KW-1185">Reference proteome</keyword>
<evidence type="ECO:0008006" key="4">
    <source>
        <dbReference type="Google" id="ProtNLM"/>
    </source>
</evidence>
<dbReference type="Gene3D" id="2.40.50.40">
    <property type="match status" value="1"/>
</dbReference>
<dbReference type="STRING" id="8010.ENSELUP00000026651"/>